<dbReference type="PANTHER" id="PTHR13071:SF4">
    <property type="entry name" value="SMALL RIBOSOMAL SUBUNIT PROTEIN MS22"/>
    <property type="match status" value="1"/>
</dbReference>
<dbReference type="eggNOG" id="KOG3890">
    <property type="taxonomic scope" value="Eukaryota"/>
</dbReference>
<dbReference type="VEuPathDB" id="VectorBase:PHUM505020"/>
<evidence type="ECO:0000313" key="1">
    <source>
        <dbReference type="EMBL" id="EEB18207.1"/>
    </source>
</evidence>
<keyword evidence="1" id="KW-0689">Ribosomal protein</keyword>
<name>E0VXV1_PEDHC</name>
<reference evidence="2" key="3">
    <citation type="submission" date="2021-02" db="UniProtKB">
        <authorList>
            <consortium name="EnsemblMetazoa"/>
        </authorList>
    </citation>
    <scope>IDENTIFICATION</scope>
    <source>
        <strain evidence="2">USDA</strain>
    </source>
</reference>
<proteinExistence type="predicted"/>
<dbReference type="PANTHER" id="PTHR13071">
    <property type="entry name" value="MITOCHONDRIAL 28S RIBOSOMAL PROTEIN S22"/>
    <property type="match status" value="1"/>
</dbReference>
<evidence type="ECO:0000313" key="2">
    <source>
        <dbReference type="EnsemblMetazoa" id="PHUM505020-PA"/>
    </source>
</evidence>
<reference evidence="1" key="2">
    <citation type="submission" date="2007-04" db="EMBL/GenBank/DDBJ databases">
        <title>The genome of the human body louse.</title>
        <authorList>
            <consortium name="The Human Body Louse Genome Consortium"/>
            <person name="Kirkness E."/>
            <person name="Walenz B."/>
            <person name="Hass B."/>
            <person name="Bruggner R."/>
            <person name="Strausberg R."/>
        </authorList>
    </citation>
    <scope>NUCLEOTIDE SEQUENCE</scope>
    <source>
        <strain evidence="1">USDA</strain>
    </source>
</reference>
<dbReference type="RefSeq" id="XP_002430945.1">
    <property type="nucleotide sequence ID" value="XM_002430900.1"/>
</dbReference>
<dbReference type="AlphaFoldDB" id="E0VXV1"/>
<dbReference type="OrthoDB" id="10052321at2759"/>
<gene>
    <name evidence="2" type="primary">8232927</name>
    <name evidence="1" type="ORF">Phum_PHUM505020</name>
</gene>
<dbReference type="STRING" id="121224.E0VXV1"/>
<dbReference type="KEGG" id="phu:Phum_PHUM505020"/>
<accession>E0VXV1</accession>
<dbReference type="GO" id="GO:0003735">
    <property type="term" value="F:structural constituent of ribosome"/>
    <property type="evidence" value="ECO:0007669"/>
    <property type="project" value="TreeGrafter"/>
</dbReference>
<organism>
    <name type="scientific">Pediculus humanus subsp. corporis</name>
    <name type="common">Body louse</name>
    <dbReference type="NCBI Taxonomy" id="121224"/>
    <lineage>
        <taxon>Eukaryota</taxon>
        <taxon>Metazoa</taxon>
        <taxon>Ecdysozoa</taxon>
        <taxon>Arthropoda</taxon>
        <taxon>Hexapoda</taxon>
        <taxon>Insecta</taxon>
        <taxon>Pterygota</taxon>
        <taxon>Neoptera</taxon>
        <taxon>Paraneoptera</taxon>
        <taxon>Psocodea</taxon>
        <taxon>Troctomorpha</taxon>
        <taxon>Phthiraptera</taxon>
        <taxon>Anoplura</taxon>
        <taxon>Pediculidae</taxon>
        <taxon>Pediculus</taxon>
    </lineage>
</organism>
<dbReference type="EMBL" id="AAZO01006140">
    <property type="status" value="NOT_ANNOTATED_CDS"/>
    <property type="molecule type" value="Genomic_DNA"/>
</dbReference>
<dbReference type="OMA" id="ARWHERE"/>
<dbReference type="InterPro" id="IPR019374">
    <property type="entry name" value="Ribosomal_mS22"/>
</dbReference>
<dbReference type="GeneID" id="8232927"/>
<dbReference type="Proteomes" id="UP000009046">
    <property type="component" value="Unassembled WGS sequence"/>
</dbReference>
<dbReference type="FunCoup" id="E0VXV1">
    <property type="interactions" value="716"/>
</dbReference>
<dbReference type="EnsemblMetazoa" id="PHUM505020-RA">
    <property type="protein sequence ID" value="PHUM505020-PA"/>
    <property type="gene ID" value="PHUM505020"/>
</dbReference>
<dbReference type="Pfam" id="PF10245">
    <property type="entry name" value="MRP-S22"/>
    <property type="match status" value="1"/>
</dbReference>
<dbReference type="HOGENOM" id="CLU_053702_1_0_1"/>
<evidence type="ECO:0000313" key="3">
    <source>
        <dbReference type="Proteomes" id="UP000009046"/>
    </source>
</evidence>
<keyword evidence="1" id="KW-0687">Ribonucleoprotein</keyword>
<sequence>MIEIHALNIYETKPYGDKTEPVYKLLTTEELLIEKEKAEKKAHVLLQIPPVLPPRGEIEKVLSTDTDLDGFDIHHSKYVFTDISLDTTDRNRSIVVREPNGVLREARWHEREKINQIYFPVKGKDIILPKMFEDEHLQNTLNRGDYKFILDRACLQFEPNDPLYIKITTKTYEFINDKKDFKKLLSTRHFGSLTFYLLINDKIDNLLEDIIVSEKIKDAFSLVKLYHIIHPQCKSKPQEDIDVDIRELENYITMDSKNPTLLTSALNCYLMKNENEKKEEIKSAV</sequence>
<dbReference type="CTD" id="8232927"/>
<dbReference type="InParanoid" id="E0VXV1"/>
<reference evidence="1" key="1">
    <citation type="submission" date="2007-04" db="EMBL/GenBank/DDBJ databases">
        <title>Annotation of Pediculus humanus corporis strain USDA.</title>
        <authorList>
            <person name="Kirkness E."/>
            <person name="Hannick L."/>
            <person name="Hass B."/>
            <person name="Bruggner R."/>
            <person name="Lawson D."/>
            <person name="Bidwell S."/>
            <person name="Joardar V."/>
            <person name="Caler E."/>
            <person name="Walenz B."/>
            <person name="Inman J."/>
            <person name="Schobel S."/>
            <person name="Galinsky K."/>
            <person name="Amedeo P."/>
            <person name="Strausberg R."/>
        </authorList>
    </citation>
    <scope>NUCLEOTIDE SEQUENCE</scope>
    <source>
        <strain evidence="1">USDA</strain>
    </source>
</reference>
<dbReference type="GO" id="GO:0005763">
    <property type="term" value="C:mitochondrial small ribosomal subunit"/>
    <property type="evidence" value="ECO:0007669"/>
    <property type="project" value="TreeGrafter"/>
</dbReference>
<dbReference type="EMBL" id="DS235841">
    <property type="protein sequence ID" value="EEB18207.1"/>
    <property type="molecule type" value="Genomic_DNA"/>
</dbReference>
<protein>
    <submittedName>
        <fullName evidence="1">Mitochondrial 28S ribosomal protein S22, putative</fullName>
    </submittedName>
</protein>
<keyword evidence="3" id="KW-1185">Reference proteome</keyword>